<dbReference type="EMBL" id="CP138582">
    <property type="protein sequence ID" value="WPG99766.1"/>
    <property type="molecule type" value="Genomic_DNA"/>
</dbReference>
<name>A0AAQ3M2F4_9PEZI</name>
<keyword evidence="3" id="KW-1185">Reference proteome</keyword>
<gene>
    <name evidence="2" type="ORF">R9X50_00258500</name>
</gene>
<evidence type="ECO:0000313" key="3">
    <source>
        <dbReference type="Proteomes" id="UP001303373"/>
    </source>
</evidence>
<organism evidence="2 3">
    <name type="scientific">Acrodontium crateriforme</name>
    <dbReference type="NCBI Taxonomy" id="150365"/>
    <lineage>
        <taxon>Eukaryota</taxon>
        <taxon>Fungi</taxon>
        <taxon>Dikarya</taxon>
        <taxon>Ascomycota</taxon>
        <taxon>Pezizomycotina</taxon>
        <taxon>Dothideomycetes</taxon>
        <taxon>Dothideomycetidae</taxon>
        <taxon>Mycosphaerellales</taxon>
        <taxon>Teratosphaeriaceae</taxon>
        <taxon>Acrodontium</taxon>
    </lineage>
</organism>
<feature type="region of interest" description="Disordered" evidence="1">
    <location>
        <begin position="71"/>
        <end position="161"/>
    </location>
</feature>
<feature type="compositionally biased region" description="Polar residues" evidence="1">
    <location>
        <begin position="107"/>
        <end position="120"/>
    </location>
</feature>
<protein>
    <submittedName>
        <fullName evidence="2">Uncharacterized protein</fullName>
    </submittedName>
</protein>
<dbReference type="AlphaFoldDB" id="A0AAQ3M2F4"/>
<sequence>MDDNKELGTVLNRDGWKTWFTCCFGMDLLESVKSVASPIPHKKQVYPSMSQVDQNNMQKLAHCYFKARPSPDPEDSVYATPTAEHVSPWSQARSNRLSSMMEDSPPGVNTSGITEESNFSALAMRKKRSQQKAESPTVRPLAERSLAALTSGVADGGRGCR</sequence>
<evidence type="ECO:0000256" key="1">
    <source>
        <dbReference type="SAM" id="MobiDB-lite"/>
    </source>
</evidence>
<evidence type="ECO:0000313" key="2">
    <source>
        <dbReference type="EMBL" id="WPG99766.1"/>
    </source>
</evidence>
<proteinExistence type="predicted"/>
<accession>A0AAQ3M2F4</accession>
<dbReference type="Proteomes" id="UP001303373">
    <property type="component" value="Chromosome 3"/>
</dbReference>
<reference evidence="2 3" key="1">
    <citation type="submission" date="2023-11" db="EMBL/GenBank/DDBJ databases">
        <title>An acidophilic fungus is an integral part of prey digestion in a carnivorous sundew plant.</title>
        <authorList>
            <person name="Tsai I.J."/>
        </authorList>
    </citation>
    <scope>NUCLEOTIDE SEQUENCE [LARGE SCALE GENOMIC DNA]</scope>
    <source>
        <strain evidence="2">169a</strain>
    </source>
</reference>
<feature type="compositionally biased region" description="Polar residues" evidence="1">
    <location>
        <begin position="88"/>
        <end position="98"/>
    </location>
</feature>